<dbReference type="Pfam" id="PF00651">
    <property type="entry name" value="BTB"/>
    <property type="match status" value="1"/>
</dbReference>
<dbReference type="Pfam" id="PF24570">
    <property type="entry name" value="BACK_BPM_SPOP"/>
    <property type="match status" value="1"/>
</dbReference>
<dbReference type="AlphaFoldDB" id="A0A833RPL9"/>
<evidence type="ECO:0000256" key="1">
    <source>
        <dbReference type="ARBA" id="ARBA00004906"/>
    </source>
</evidence>
<dbReference type="CDD" id="cd00121">
    <property type="entry name" value="MATH"/>
    <property type="match status" value="1"/>
</dbReference>
<protein>
    <submittedName>
        <fullName evidence="5">BTB/POZ and MATH domain-containing protein 2-like isoform X2</fullName>
    </submittedName>
</protein>
<dbReference type="InterPro" id="IPR002083">
    <property type="entry name" value="MATH/TRAF_dom"/>
</dbReference>
<dbReference type="InterPro" id="IPR056423">
    <property type="entry name" value="BACK_BPM_SPOP"/>
</dbReference>
<gene>
    <name evidence="5" type="ORF">FCM35_KLT15332</name>
</gene>
<dbReference type="PANTHER" id="PTHR26379:SF187">
    <property type="entry name" value="OS07G0655300 PROTEIN"/>
    <property type="match status" value="1"/>
</dbReference>
<dbReference type="InterPro" id="IPR045005">
    <property type="entry name" value="BPM1-6"/>
</dbReference>
<accession>A0A833RPL9</accession>
<evidence type="ECO:0000256" key="2">
    <source>
        <dbReference type="ARBA" id="ARBA00010846"/>
    </source>
</evidence>
<keyword evidence="6" id="KW-1185">Reference proteome</keyword>
<dbReference type="GO" id="GO:0016567">
    <property type="term" value="P:protein ubiquitination"/>
    <property type="evidence" value="ECO:0007669"/>
    <property type="project" value="InterPro"/>
</dbReference>
<dbReference type="PANTHER" id="PTHR26379">
    <property type="entry name" value="BTB/POZ AND MATH DOMAIN-CONTAINING PROTEIN 1"/>
    <property type="match status" value="1"/>
</dbReference>
<dbReference type="SUPFAM" id="SSF54695">
    <property type="entry name" value="POZ domain"/>
    <property type="match status" value="1"/>
</dbReference>
<organism evidence="5 6">
    <name type="scientific">Carex littledalei</name>
    <dbReference type="NCBI Taxonomy" id="544730"/>
    <lineage>
        <taxon>Eukaryota</taxon>
        <taxon>Viridiplantae</taxon>
        <taxon>Streptophyta</taxon>
        <taxon>Embryophyta</taxon>
        <taxon>Tracheophyta</taxon>
        <taxon>Spermatophyta</taxon>
        <taxon>Magnoliopsida</taxon>
        <taxon>Liliopsida</taxon>
        <taxon>Poales</taxon>
        <taxon>Cyperaceae</taxon>
        <taxon>Cyperoideae</taxon>
        <taxon>Cariceae</taxon>
        <taxon>Carex</taxon>
        <taxon>Carex subgen. Euthyceras</taxon>
    </lineage>
</organism>
<dbReference type="OrthoDB" id="6359816at2759"/>
<dbReference type="PROSITE" id="PS50097">
    <property type="entry name" value="BTB"/>
    <property type="match status" value="1"/>
</dbReference>
<dbReference type="Gene3D" id="2.60.210.10">
    <property type="entry name" value="Apoptosis, Tumor Necrosis Factor Receptor Associated Protein 2, Chain A"/>
    <property type="match status" value="1"/>
</dbReference>
<dbReference type="Proteomes" id="UP000623129">
    <property type="component" value="Unassembled WGS sequence"/>
</dbReference>
<dbReference type="Gene3D" id="3.30.710.10">
    <property type="entry name" value="Potassium Channel Kv1.1, Chain A"/>
    <property type="match status" value="1"/>
</dbReference>
<comment type="caution">
    <text evidence="5">The sequence shown here is derived from an EMBL/GenBank/DDBJ whole genome shotgun (WGS) entry which is preliminary data.</text>
</comment>
<dbReference type="Pfam" id="PF22486">
    <property type="entry name" value="MATH_2"/>
    <property type="match status" value="1"/>
</dbReference>
<dbReference type="InterPro" id="IPR008974">
    <property type="entry name" value="TRAF-like"/>
</dbReference>
<evidence type="ECO:0000313" key="5">
    <source>
        <dbReference type="EMBL" id="KAF3339561.1"/>
    </source>
</evidence>
<reference evidence="5" key="1">
    <citation type="submission" date="2020-01" db="EMBL/GenBank/DDBJ databases">
        <title>Genome sequence of Kobresia littledalei, the first chromosome-level genome in the family Cyperaceae.</title>
        <authorList>
            <person name="Qu G."/>
        </authorList>
    </citation>
    <scope>NUCLEOTIDE SEQUENCE</scope>
    <source>
        <strain evidence="5">C.B.Clarke</strain>
        <tissue evidence="5">Leaf</tissue>
    </source>
</reference>
<dbReference type="PROSITE" id="PS50144">
    <property type="entry name" value="MATH"/>
    <property type="match status" value="1"/>
</dbReference>
<sequence length="281" mass="32259">MGIGKWITSPKFQVGQHDWAICYYPQGNNKDDKGKYVSIFLELIQRGSVDITTEFGFQLLDKHGNVSPTSLKLLHHTFTSKESNWGIWDFFERTRLEQTYIKDDCFILRVSITVQSARDIISMGFTCERLQKFREENEHTDVTFDVDGKIFVSHRLILAAHSPVFKAELFGSMVESNMDCIIKINEMIPSVFKAMLDFMYNSSFSVNEKLVDCEVPMSATAFLQHLLVAADRYAVEKLKAICEYKLVESISLDTVLSTLELAEMNNCRELKNKCLQFIDKA</sequence>
<name>A0A833RPL9_9POAL</name>
<dbReference type="EMBL" id="SWLB01000003">
    <property type="protein sequence ID" value="KAF3339561.1"/>
    <property type="molecule type" value="Genomic_DNA"/>
</dbReference>
<feature type="domain" description="MATH" evidence="4">
    <location>
        <begin position="1"/>
        <end position="112"/>
    </location>
</feature>
<dbReference type="InterPro" id="IPR000210">
    <property type="entry name" value="BTB/POZ_dom"/>
</dbReference>
<evidence type="ECO:0000259" key="4">
    <source>
        <dbReference type="PROSITE" id="PS50144"/>
    </source>
</evidence>
<dbReference type="SUPFAM" id="SSF49599">
    <property type="entry name" value="TRAF domain-like"/>
    <property type="match status" value="1"/>
</dbReference>
<evidence type="ECO:0000259" key="3">
    <source>
        <dbReference type="PROSITE" id="PS50097"/>
    </source>
</evidence>
<feature type="domain" description="BTB" evidence="3">
    <location>
        <begin position="140"/>
        <end position="208"/>
    </location>
</feature>
<comment type="similarity">
    <text evidence="2">Belongs to the Tdpoz family.</text>
</comment>
<comment type="pathway">
    <text evidence="1">Protein modification; protein ubiquitination.</text>
</comment>
<dbReference type="InterPro" id="IPR011333">
    <property type="entry name" value="SKP1/BTB/POZ_sf"/>
</dbReference>
<evidence type="ECO:0000313" key="6">
    <source>
        <dbReference type="Proteomes" id="UP000623129"/>
    </source>
</evidence>
<proteinExistence type="inferred from homology"/>
<dbReference type="SMART" id="SM00225">
    <property type="entry name" value="BTB"/>
    <property type="match status" value="1"/>
</dbReference>